<keyword evidence="8" id="KW-1185">Reference proteome</keyword>
<evidence type="ECO:0000256" key="6">
    <source>
        <dbReference type="SAM" id="Phobius"/>
    </source>
</evidence>
<dbReference type="PANTHER" id="PTHR23513:SF11">
    <property type="entry name" value="STAPHYLOFERRIN A TRANSPORTER"/>
    <property type="match status" value="1"/>
</dbReference>
<evidence type="ECO:0000256" key="5">
    <source>
        <dbReference type="ARBA" id="ARBA00023136"/>
    </source>
</evidence>
<evidence type="ECO:0000256" key="3">
    <source>
        <dbReference type="ARBA" id="ARBA00022692"/>
    </source>
</evidence>
<dbReference type="SUPFAM" id="SSF103473">
    <property type="entry name" value="MFS general substrate transporter"/>
    <property type="match status" value="1"/>
</dbReference>
<dbReference type="GO" id="GO:0005886">
    <property type="term" value="C:plasma membrane"/>
    <property type="evidence" value="ECO:0007669"/>
    <property type="project" value="UniProtKB-SubCell"/>
</dbReference>
<dbReference type="Proteomes" id="UP000294927">
    <property type="component" value="Unassembled WGS sequence"/>
</dbReference>
<feature type="transmembrane region" description="Helical" evidence="6">
    <location>
        <begin position="223"/>
        <end position="243"/>
    </location>
</feature>
<dbReference type="PANTHER" id="PTHR23513">
    <property type="entry name" value="INTEGRAL MEMBRANE EFFLUX PROTEIN-RELATED"/>
    <property type="match status" value="1"/>
</dbReference>
<gene>
    <name evidence="7" type="ORF">CLV71_101302</name>
</gene>
<organism evidence="7 8">
    <name type="scientific">Actinophytocola oryzae</name>
    <dbReference type="NCBI Taxonomy" id="502181"/>
    <lineage>
        <taxon>Bacteria</taxon>
        <taxon>Bacillati</taxon>
        <taxon>Actinomycetota</taxon>
        <taxon>Actinomycetes</taxon>
        <taxon>Pseudonocardiales</taxon>
        <taxon>Pseudonocardiaceae</taxon>
    </lineage>
</organism>
<evidence type="ECO:0000313" key="8">
    <source>
        <dbReference type="Proteomes" id="UP000294927"/>
    </source>
</evidence>
<evidence type="ECO:0000256" key="2">
    <source>
        <dbReference type="ARBA" id="ARBA00022475"/>
    </source>
</evidence>
<comment type="caution">
    <text evidence="7">The sequence shown here is derived from an EMBL/GenBank/DDBJ whole genome shotgun (WGS) entry which is preliminary data.</text>
</comment>
<dbReference type="AlphaFoldDB" id="A0A4V3FV36"/>
<dbReference type="Gene3D" id="1.20.1250.20">
    <property type="entry name" value="MFS general substrate transporter like domains"/>
    <property type="match status" value="1"/>
</dbReference>
<feature type="transmembrane region" description="Helical" evidence="6">
    <location>
        <begin position="58"/>
        <end position="78"/>
    </location>
</feature>
<protein>
    <submittedName>
        <fullName evidence="7">MFS transporter</fullName>
    </submittedName>
</protein>
<reference evidence="7 8" key="1">
    <citation type="submission" date="2019-03" db="EMBL/GenBank/DDBJ databases">
        <title>Genomic Encyclopedia of Archaeal and Bacterial Type Strains, Phase II (KMG-II): from individual species to whole genera.</title>
        <authorList>
            <person name="Goeker M."/>
        </authorList>
    </citation>
    <scope>NUCLEOTIDE SEQUENCE [LARGE SCALE GENOMIC DNA]</scope>
    <source>
        <strain evidence="7 8">DSM 45499</strain>
    </source>
</reference>
<feature type="transmembrane region" description="Helical" evidence="6">
    <location>
        <begin position="110"/>
        <end position="137"/>
    </location>
</feature>
<dbReference type="GO" id="GO:0022857">
    <property type="term" value="F:transmembrane transporter activity"/>
    <property type="evidence" value="ECO:0007669"/>
    <property type="project" value="InterPro"/>
</dbReference>
<keyword evidence="3 6" id="KW-0812">Transmembrane</keyword>
<feature type="transmembrane region" description="Helical" evidence="6">
    <location>
        <begin position="373"/>
        <end position="392"/>
    </location>
</feature>
<proteinExistence type="predicted"/>
<accession>A0A4V3FV36</accession>
<dbReference type="CDD" id="cd06173">
    <property type="entry name" value="MFS_MefA_like"/>
    <property type="match status" value="1"/>
</dbReference>
<dbReference type="RefSeq" id="WP_166663872.1">
    <property type="nucleotide sequence ID" value="NZ_SOCP01000001.1"/>
</dbReference>
<sequence>MTGRAATALAAGLEPLRDGRFRRLLLSMAVSASGSSGTLVALTWLVAVEQGDGDRLGLVLAAYTVPQFVAGLVGGALADRYGTRALSRAGHLTAGGALLALWLFSAGSAAGVAGIVAVAGTGVALAQPVTGALMVSIVDDRRLGPANMLRTIALDAAAVLGPVSAGVLIAGFGAHAWFLVDAVTFLLAAALLPPPRRAPEEGAPRRLAEAAAGLRFVVGRRPLWTGMVAAGLGNLLVTVPLLVGVPTMVGSLGSTALGGFFALFTAGSVLGAAEAGLVARRRPMRAALAFLLLAGVGTALLGSAPDAARYCLAAGIGFCVAGFDVRWAAYLQGRVPGELMGRVLAGDAWASFVCRTVGFATLGLVAVRSPGGVLLVCGLVMAASAAAFLAGAGGDS</sequence>
<name>A0A4V3FV36_9PSEU</name>
<keyword evidence="2" id="KW-1003">Cell membrane</keyword>
<dbReference type="InterPro" id="IPR011701">
    <property type="entry name" value="MFS"/>
</dbReference>
<feature type="transmembrane region" description="Helical" evidence="6">
    <location>
        <begin position="24"/>
        <end position="46"/>
    </location>
</feature>
<comment type="subcellular location">
    <subcellularLocation>
        <location evidence="1">Cell membrane</location>
        <topology evidence="1">Multi-pass membrane protein</topology>
    </subcellularLocation>
</comment>
<dbReference type="EMBL" id="SOCP01000001">
    <property type="protein sequence ID" value="TDV57431.1"/>
    <property type="molecule type" value="Genomic_DNA"/>
</dbReference>
<keyword evidence="4 6" id="KW-1133">Transmembrane helix</keyword>
<feature type="transmembrane region" description="Helical" evidence="6">
    <location>
        <begin position="284"/>
        <end position="301"/>
    </location>
</feature>
<feature type="transmembrane region" description="Helical" evidence="6">
    <location>
        <begin position="307"/>
        <end position="327"/>
    </location>
</feature>
<evidence type="ECO:0000256" key="1">
    <source>
        <dbReference type="ARBA" id="ARBA00004651"/>
    </source>
</evidence>
<keyword evidence="5 6" id="KW-0472">Membrane</keyword>
<evidence type="ECO:0000313" key="7">
    <source>
        <dbReference type="EMBL" id="TDV57431.1"/>
    </source>
</evidence>
<feature type="transmembrane region" description="Helical" evidence="6">
    <location>
        <begin position="249"/>
        <end position="272"/>
    </location>
</feature>
<dbReference type="InterPro" id="IPR036259">
    <property type="entry name" value="MFS_trans_sf"/>
</dbReference>
<evidence type="ECO:0000256" key="4">
    <source>
        <dbReference type="ARBA" id="ARBA00022989"/>
    </source>
</evidence>
<feature type="transmembrane region" description="Helical" evidence="6">
    <location>
        <begin position="149"/>
        <end position="169"/>
    </location>
</feature>
<feature type="transmembrane region" description="Helical" evidence="6">
    <location>
        <begin position="348"/>
        <end position="367"/>
    </location>
</feature>
<feature type="transmembrane region" description="Helical" evidence="6">
    <location>
        <begin position="85"/>
        <end position="104"/>
    </location>
</feature>
<dbReference type="Pfam" id="PF07690">
    <property type="entry name" value="MFS_1"/>
    <property type="match status" value="1"/>
</dbReference>